<evidence type="ECO:0000313" key="4">
    <source>
        <dbReference type="Proteomes" id="UP000315385"/>
    </source>
</evidence>
<keyword evidence="4" id="KW-1185">Reference proteome</keyword>
<keyword evidence="1" id="KW-0472">Membrane</keyword>
<dbReference type="Proteomes" id="UP000315385">
    <property type="component" value="Unassembled WGS sequence"/>
</dbReference>
<organism evidence="3 4">
    <name type="scientific">Halonotius roseus</name>
    <dbReference type="NCBI Taxonomy" id="2511997"/>
    <lineage>
        <taxon>Archaea</taxon>
        <taxon>Methanobacteriati</taxon>
        <taxon>Methanobacteriota</taxon>
        <taxon>Stenosarchaea group</taxon>
        <taxon>Halobacteria</taxon>
        <taxon>Halobacteriales</taxon>
        <taxon>Haloferacaceae</taxon>
        <taxon>Halonotius</taxon>
    </lineage>
</organism>
<gene>
    <name evidence="3" type="ORF">EWF95_08480</name>
</gene>
<evidence type="ECO:0000256" key="1">
    <source>
        <dbReference type="SAM" id="Phobius"/>
    </source>
</evidence>
<evidence type="ECO:0000259" key="2">
    <source>
        <dbReference type="Pfam" id="PF25953"/>
    </source>
</evidence>
<feature type="transmembrane region" description="Helical" evidence="1">
    <location>
        <begin position="40"/>
        <end position="65"/>
    </location>
</feature>
<dbReference type="RefSeq" id="WP_142443627.1">
    <property type="nucleotide sequence ID" value="NZ_SESI01000002.1"/>
</dbReference>
<evidence type="ECO:0000313" key="3">
    <source>
        <dbReference type="EMBL" id="TQQ80515.1"/>
    </source>
</evidence>
<protein>
    <recommendedName>
        <fullName evidence="2">DUF7991 domain-containing protein</fullName>
    </recommendedName>
</protein>
<reference evidence="3 4" key="1">
    <citation type="submission" date="2019-02" db="EMBL/GenBank/DDBJ databases">
        <title>Halonotius sp. a new haloqrchaeon isolated from saline water.</title>
        <authorList>
            <person name="Duran-Viseras A."/>
            <person name="Sanchez-Porro C."/>
            <person name="Ventosa A."/>
        </authorList>
    </citation>
    <scope>NUCLEOTIDE SEQUENCE [LARGE SCALE GENOMIC DNA]</scope>
    <source>
        <strain evidence="3 4">F9-27</strain>
    </source>
</reference>
<accession>A0A544QNS4</accession>
<name>A0A544QNS4_9EURY</name>
<feature type="transmembrane region" description="Helical" evidence="1">
    <location>
        <begin position="71"/>
        <end position="94"/>
    </location>
</feature>
<dbReference type="Pfam" id="PF25953">
    <property type="entry name" value="DUF7991"/>
    <property type="match status" value="1"/>
</dbReference>
<sequence>MLAVINYGVFFGLVVVHTILAAVMTRFFRLRLDTQAGWIGYSLGLLPIAFFLSTLVVTGALGLGPNLGSPLVVFAILIGLPVALGMTIDLLYVAQPEDVELPQRQ</sequence>
<comment type="caution">
    <text evidence="3">The sequence shown here is derived from an EMBL/GenBank/DDBJ whole genome shotgun (WGS) entry which is preliminary data.</text>
</comment>
<dbReference type="AlphaFoldDB" id="A0A544QNS4"/>
<dbReference type="EMBL" id="SESI01000002">
    <property type="protein sequence ID" value="TQQ80515.1"/>
    <property type="molecule type" value="Genomic_DNA"/>
</dbReference>
<dbReference type="OrthoDB" id="239417at2157"/>
<feature type="domain" description="DUF7991" evidence="2">
    <location>
        <begin position="1"/>
        <end position="104"/>
    </location>
</feature>
<keyword evidence="1" id="KW-1133">Transmembrane helix</keyword>
<feature type="transmembrane region" description="Helical" evidence="1">
    <location>
        <begin position="6"/>
        <end position="28"/>
    </location>
</feature>
<keyword evidence="1" id="KW-0812">Transmembrane</keyword>
<proteinExistence type="predicted"/>
<dbReference type="InterPro" id="IPR058304">
    <property type="entry name" value="DUF7991"/>
</dbReference>